<keyword evidence="3" id="KW-1185">Reference proteome</keyword>
<feature type="transmembrane region" description="Helical" evidence="1">
    <location>
        <begin position="30"/>
        <end position="53"/>
    </location>
</feature>
<keyword evidence="1" id="KW-0812">Transmembrane</keyword>
<dbReference type="EMBL" id="CAHIKZ030001535">
    <property type="protein sequence ID" value="CAE1267378.1"/>
    <property type="molecule type" value="Genomic_DNA"/>
</dbReference>
<dbReference type="Proteomes" id="UP000597762">
    <property type="component" value="Unassembled WGS sequence"/>
</dbReference>
<reference evidence="2" key="1">
    <citation type="submission" date="2021-01" db="EMBL/GenBank/DDBJ databases">
        <authorList>
            <person name="Li R."/>
            <person name="Bekaert M."/>
        </authorList>
    </citation>
    <scope>NUCLEOTIDE SEQUENCE</scope>
    <source>
        <strain evidence="2">Farmed</strain>
    </source>
</reference>
<evidence type="ECO:0000313" key="3">
    <source>
        <dbReference type="Proteomes" id="UP000597762"/>
    </source>
</evidence>
<evidence type="ECO:0000256" key="1">
    <source>
        <dbReference type="SAM" id="Phobius"/>
    </source>
</evidence>
<keyword evidence="1" id="KW-1133">Transmembrane helix</keyword>
<proteinExistence type="predicted"/>
<keyword evidence="1" id="KW-0472">Membrane</keyword>
<comment type="caution">
    <text evidence="2">The sequence shown here is derived from an EMBL/GenBank/DDBJ whole genome shotgun (WGS) entry which is preliminary data.</text>
</comment>
<dbReference type="AlphaFoldDB" id="A0A812CGH7"/>
<organism evidence="2 3">
    <name type="scientific">Acanthosepion pharaonis</name>
    <name type="common">Pharaoh cuttlefish</name>
    <name type="synonym">Sepia pharaonis</name>
    <dbReference type="NCBI Taxonomy" id="158019"/>
    <lineage>
        <taxon>Eukaryota</taxon>
        <taxon>Metazoa</taxon>
        <taxon>Spiralia</taxon>
        <taxon>Lophotrochozoa</taxon>
        <taxon>Mollusca</taxon>
        <taxon>Cephalopoda</taxon>
        <taxon>Coleoidea</taxon>
        <taxon>Decapodiformes</taxon>
        <taxon>Sepiida</taxon>
        <taxon>Sepiina</taxon>
        <taxon>Sepiidae</taxon>
        <taxon>Acanthosepion</taxon>
    </lineage>
</organism>
<name>A0A812CGH7_ACAPH</name>
<gene>
    <name evidence="2" type="ORF">SPHA_35579</name>
</gene>
<feature type="transmembrane region" description="Helical" evidence="1">
    <location>
        <begin position="255"/>
        <end position="278"/>
    </location>
</feature>
<evidence type="ECO:0000313" key="2">
    <source>
        <dbReference type="EMBL" id="CAE1267378.1"/>
    </source>
</evidence>
<feature type="transmembrane region" description="Helical" evidence="1">
    <location>
        <begin position="154"/>
        <end position="177"/>
    </location>
</feature>
<protein>
    <submittedName>
        <fullName evidence="2">Uncharacterized protein</fullName>
    </submittedName>
</protein>
<feature type="transmembrane region" description="Helical" evidence="1">
    <location>
        <begin position="126"/>
        <end position="148"/>
    </location>
</feature>
<sequence>MSDLFLPTLSLLFDYHSSFSFKSETRYSNFHLFVFIPFAFSSFVRKCCFLINLKLLLDDCFFPFLACRSLIAFGSLQSVPLMFPFVSDNGRRRCVLEESVYYFNCFYSFLLIVFLVYYLDCFFLSYFYFIHCFVFSAYVTDSFFLSLFSRDLPFLFSLSFFVYYFDCFFLSFFLSFFSHGLSLLLFSVPSPVDIFLSHPPVRRLTFIHSETVRSYQQTFFHSTFLEYFLLFRAFSFSFSYHLAVCFHFIFHCVFLPFRCLPFILIHSLATFFFVFFLFF</sequence>
<feature type="transmembrane region" description="Helical" evidence="1">
    <location>
        <begin position="99"/>
        <end position="119"/>
    </location>
</feature>
<feature type="transmembrane region" description="Helical" evidence="1">
    <location>
        <begin position="229"/>
        <end position="249"/>
    </location>
</feature>
<accession>A0A812CGH7</accession>